<dbReference type="Proteomes" id="UP000799757">
    <property type="component" value="Unassembled WGS sequence"/>
</dbReference>
<dbReference type="Pfam" id="PF13911">
    <property type="entry name" value="AhpC-TSA_2"/>
    <property type="match status" value="1"/>
</dbReference>
<reference evidence="2" key="1">
    <citation type="journal article" date="2020" name="Stud. Mycol.">
        <title>101 Dothideomycetes genomes: a test case for predicting lifestyles and emergence of pathogens.</title>
        <authorList>
            <person name="Haridas S."/>
            <person name="Albert R."/>
            <person name="Binder M."/>
            <person name="Bloem J."/>
            <person name="Labutti K."/>
            <person name="Salamov A."/>
            <person name="Andreopoulos B."/>
            <person name="Baker S."/>
            <person name="Barry K."/>
            <person name="Bills G."/>
            <person name="Bluhm B."/>
            <person name="Cannon C."/>
            <person name="Castanera R."/>
            <person name="Culley D."/>
            <person name="Daum C."/>
            <person name="Ezra D."/>
            <person name="Gonzalez J."/>
            <person name="Henrissat B."/>
            <person name="Kuo A."/>
            <person name="Liang C."/>
            <person name="Lipzen A."/>
            <person name="Lutzoni F."/>
            <person name="Magnuson J."/>
            <person name="Mondo S."/>
            <person name="Nolan M."/>
            <person name="Ohm R."/>
            <person name="Pangilinan J."/>
            <person name="Park H.-J."/>
            <person name="Ramirez L."/>
            <person name="Alfaro M."/>
            <person name="Sun H."/>
            <person name="Tritt A."/>
            <person name="Yoshinaga Y."/>
            <person name="Zwiers L.-H."/>
            <person name="Turgeon B."/>
            <person name="Goodwin S."/>
            <person name="Spatafora J."/>
            <person name="Crous P."/>
            <person name="Grigoriev I."/>
        </authorList>
    </citation>
    <scope>NUCLEOTIDE SEQUENCE</scope>
    <source>
        <strain evidence="2">CBS 109.77</strain>
    </source>
</reference>
<organism evidence="2 3">
    <name type="scientific">Melanomma pulvis-pyrius CBS 109.77</name>
    <dbReference type="NCBI Taxonomy" id="1314802"/>
    <lineage>
        <taxon>Eukaryota</taxon>
        <taxon>Fungi</taxon>
        <taxon>Dikarya</taxon>
        <taxon>Ascomycota</taxon>
        <taxon>Pezizomycotina</taxon>
        <taxon>Dothideomycetes</taxon>
        <taxon>Pleosporomycetidae</taxon>
        <taxon>Pleosporales</taxon>
        <taxon>Melanommataceae</taxon>
        <taxon>Melanomma</taxon>
    </lineage>
</organism>
<gene>
    <name evidence="2" type="ORF">K505DRAFT_287040</name>
</gene>
<dbReference type="InterPro" id="IPR032801">
    <property type="entry name" value="PXL2A/B/C"/>
</dbReference>
<dbReference type="OrthoDB" id="40334at2759"/>
<evidence type="ECO:0000256" key="1">
    <source>
        <dbReference type="SAM" id="MobiDB-lite"/>
    </source>
</evidence>
<evidence type="ECO:0000313" key="3">
    <source>
        <dbReference type="Proteomes" id="UP000799757"/>
    </source>
</evidence>
<feature type="region of interest" description="Disordered" evidence="1">
    <location>
        <begin position="171"/>
        <end position="191"/>
    </location>
</feature>
<evidence type="ECO:0000313" key="2">
    <source>
        <dbReference type="EMBL" id="KAF2787933.1"/>
    </source>
</evidence>
<keyword evidence="3" id="KW-1185">Reference proteome</keyword>
<dbReference type="AlphaFoldDB" id="A0A6A6WVH9"/>
<dbReference type="InterPro" id="IPR036249">
    <property type="entry name" value="Thioredoxin-like_sf"/>
</dbReference>
<dbReference type="PANTHER" id="PTHR42336:SF1">
    <property type="entry name" value="ALKYL HYDROPEROXIDE REDUCTASE SUBUNIT C_ THIOL SPECIFIC ANTIOXIDANT DOMAIN-CONTAINING PROTEIN"/>
    <property type="match status" value="1"/>
</dbReference>
<proteinExistence type="predicted"/>
<dbReference type="PANTHER" id="PTHR42336">
    <property type="entry name" value="THIOREDOXIN DOMAIN-CONTAINING PROTEIN-RELATED"/>
    <property type="match status" value="1"/>
</dbReference>
<name>A0A6A6WVH9_9PLEO</name>
<dbReference type="Gene3D" id="3.40.30.10">
    <property type="entry name" value="Glutaredoxin"/>
    <property type="match status" value="1"/>
</dbReference>
<sequence>MSWQTELKSWMFPSPLPTTVPPIIGQKVPQDEKVPIPSDGKPTIVSFLRHCGCPFAEKTFLSLRSISTAHPDTHFIAVSHSNRASTDSWLEALGGPDRVQVIVDPDRESYAAWGLGVSSFWHILNPWSMYSVYTLGKQEGIWNRPTESGTRWQSSGSFAVDRDGVMRWGGPSRSADDVPDFGEAMEAIQSK</sequence>
<dbReference type="SUPFAM" id="SSF52833">
    <property type="entry name" value="Thioredoxin-like"/>
    <property type="match status" value="1"/>
</dbReference>
<dbReference type="EMBL" id="MU002264">
    <property type="protein sequence ID" value="KAF2787933.1"/>
    <property type="molecule type" value="Genomic_DNA"/>
</dbReference>
<protein>
    <recommendedName>
        <fullName evidence="4">Thioredoxin domain-containing protein</fullName>
    </recommendedName>
</protein>
<accession>A0A6A6WVH9</accession>
<evidence type="ECO:0008006" key="4">
    <source>
        <dbReference type="Google" id="ProtNLM"/>
    </source>
</evidence>